<evidence type="ECO:0000256" key="5">
    <source>
        <dbReference type="ARBA" id="ARBA00022927"/>
    </source>
</evidence>
<dbReference type="InterPro" id="IPR027417">
    <property type="entry name" value="P-loop_NTPase"/>
</dbReference>
<keyword evidence="2 7" id="KW-0813">Transport</keyword>
<dbReference type="SUPFAM" id="SSF52540">
    <property type="entry name" value="P-loop containing nucleoside triphosphate hydrolases"/>
    <property type="match status" value="2"/>
</dbReference>
<dbReference type="GO" id="GO:0043001">
    <property type="term" value="P:Golgi to plasma membrane protein transport"/>
    <property type="evidence" value="ECO:0000318"/>
    <property type="project" value="GO_Central"/>
</dbReference>
<keyword evidence="7" id="KW-0963">Cytoplasm</keyword>
<keyword evidence="12" id="KW-1185">Reference proteome</keyword>
<dbReference type="GO" id="GO:0006891">
    <property type="term" value="P:intra-Golgi vesicle-mediated transport"/>
    <property type="evidence" value="ECO:0000318"/>
    <property type="project" value="GO_Central"/>
</dbReference>
<comment type="similarity">
    <text evidence="1 6">Belongs to the AAA ATPase family.</text>
</comment>
<feature type="domain" description="ATPase AAA-type core" evidence="9">
    <location>
        <begin position="52"/>
        <end position="178"/>
    </location>
</feature>
<dbReference type="InterPro" id="IPR003959">
    <property type="entry name" value="ATPase_AAA_core"/>
</dbReference>
<evidence type="ECO:0000313" key="12">
    <source>
        <dbReference type="Proteomes" id="UP000001357"/>
    </source>
</evidence>
<dbReference type="GO" id="GO:0005795">
    <property type="term" value="C:Golgi stack"/>
    <property type="evidence" value="ECO:0000318"/>
    <property type="project" value="GO_Central"/>
</dbReference>
<accession>A9URQ0</accession>
<dbReference type="eggNOG" id="KOG0741">
    <property type="taxonomic scope" value="Eukaryota"/>
</dbReference>
<keyword evidence="7" id="KW-0931">ER-Golgi transport</keyword>
<comment type="subcellular location">
    <subcellularLocation>
        <location evidence="7">Cytoplasm</location>
    </subcellularLocation>
</comment>
<evidence type="ECO:0000259" key="10">
    <source>
        <dbReference type="Pfam" id="PF17862"/>
    </source>
</evidence>
<dbReference type="PANTHER" id="PTHR23078:SF3">
    <property type="entry name" value="VESICLE-FUSING ATPASE"/>
    <property type="match status" value="1"/>
</dbReference>
<keyword evidence="8" id="KW-0472">Membrane</keyword>
<dbReference type="InterPro" id="IPR041569">
    <property type="entry name" value="AAA_lid_3"/>
</dbReference>
<evidence type="ECO:0000256" key="6">
    <source>
        <dbReference type="RuleBase" id="RU003651"/>
    </source>
</evidence>
<dbReference type="GO" id="GO:0046872">
    <property type="term" value="F:metal ion binding"/>
    <property type="evidence" value="ECO:0007669"/>
    <property type="project" value="UniProtKB-UniRule"/>
</dbReference>
<evidence type="ECO:0000256" key="1">
    <source>
        <dbReference type="ARBA" id="ARBA00006914"/>
    </source>
</evidence>
<evidence type="ECO:0000256" key="7">
    <source>
        <dbReference type="RuleBase" id="RU367045"/>
    </source>
</evidence>
<dbReference type="PANTHER" id="PTHR23078">
    <property type="entry name" value="VESICULAR-FUSION PROTEIN NSF"/>
    <property type="match status" value="1"/>
</dbReference>
<name>A9URQ0_MONBE</name>
<evidence type="ECO:0000256" key="4">
    <source>
        <dbReference type="ARBA" id="ARBA00022840"/>
    </source>
</evidence>
<dbReference type="RefSeq" id="XP_001743251.1">
    <property type="nucleotide sequence ID" value="XM_001743199.1"/>
</dbReference>
<dbReference type="InterPro" id="IPR003960">
    <property type="entry name" value="ATPase_AAA_CS"/>
</dbReference>
<reference evidence="11 12" key="1">
    <citation type="journal article" date="2008" name="Nature">
        <title>The genome of the choanoflagellate Monosiga brevicollis and the origin of metazoans.</title>
        <authorList>
            <consortium name="JGI Sequencing"/>
            <person name="King N."/>
            <person name="Westbrook M.J."/>
            <person name="Young S.L."/>
            <person name="Kuo A."/>
            <person name="Abedin M."/>
            <person name="Chapman J."/>
            <person name="Fairclough S."/>
            <person name="Hellsten U."/>
            <person name="Isogai Y."/>
            <person name="Letunic I."/>
            <person name="Marr M."/>
            <person name="Pincus D."/>
            <person name="Putnam N."/>
            <person name="Rokas A."/>
            <person name="Wright K.J."/>
            <person name="Zuzow R."/>
            <person name="Dirks W."/>
            <person name="Good M."/>
            <person name="Goodstein D."/>
            <person name="Lemons D."/>
            <person name="Li W."/>
            <person name="Lyons J.B."/>
            <person name="Morris A."/>
            <person name="Nichols S."/>
            <person name="Richter D.J."/>
            <person name="Salamov A."/>
            <person name="Bork P."/>
            <person name="Lim W.A."/>
            <person name="Manning G."/>
            <person name="Miller W.T."/>
            <person name="McGinnis W."/>
            <person name="Shapiro H."/>
            <person name="Tjian R."/>
            <person name="Grigoriev I.V."/>
            <person name="Rokhsar D."/>
        </authorList>
    </citation>
    <scope>NUCLEOTIDE SEQUENCE [LARGE SCALE GENOMIC DNA]</scope>
    <source>
        <strain evidence="12">MX1 / ATCC 50154</strain>
    </source>
</reference>
<keyword evidence="4 6" id="KW-0067">ATP-binding</keyword>
<keyword evidence="7" id="KW-0460">Magnesium</keyword>
<dbReference type="GO" id="GO:0016887">
    <property type="term" value="F:ATP hydrolysis activity"/>
    <property type="evidence" value="ECO:0000318"/>
    <property type="project" value="GO_Central"/>
</dbReference>
<dbReference type="GeneID" id="5888234"/>
<feature type="transmembrane region" description="Helical" evidence="8">
    <location>
        <begin position="485"/>
        <end position="509"/>
    </location>
</feature>
<evidence type="ECO:0000256" key="2">
    <source>
        <dbReference type="ARBA" id="ARBA00022448"/>
    </source>
</evidence>
<keyword evidence="7" id="KW-0479">Metal-binding</keyword>
<dbReference type="PROSITE" id="PS00674">
    <property type="entry name" value="AAA"/>
    <property type="match status" value="1"/>
</dbReference>
<organism evidence="11 12">
    <name type="scientific">Monosiga brevicollis</name>
    <name type="common">Choanoflagellate</name>
    <dbReference type="NCBI Taxonomy" id="81824"/>
    <lineage>
        <taxon>Eukaryota</taxon>
        <taxon>Choanoflagellata</taxon>
        <taxon>Craspedida</taxon>
        <taxon>Salpingoecidae</taxon>
        <taxon>Monosiga</taxon>
    </lineage>
</organism>
<dbReference type="Pfam" id="PF17862">
    <property type="entry name" value="AAA_lid_3"/>
    <property type="match status" value="1"/>
</dbReference>
<keyword evidence="7" id="KW-0378">Hydrolase</keyword>
<feature type="domain" description="AAA ATPase AAA+ lid" evidence="10">
    <location>
        <begin position="181"/>
        <end position="213"/>
    </location>
</feature>
<dbReference type="AlphaFoldDB" id="A9URQ0"/>
<dbReference type="EC" id="3.6.4.6" evidence="7"/>
<evidence type="ECO:0000256" key="3">
    <source>
        <dbReference type="ARBA" id="ARBA00022741"/>
    </source>
</evidence>
<dbReference type="InParanoid" id="A9URQ0"/>
<dbReference type="Gene3D" id="3.40.50.300">
    <property type="entry name" value="P-loop containing nucleotide triphosphate hydrolases"/>
    <property type="match status" value="1"/>
</dbReference>
<dbReference type="OMA" id="THTIARD"/>
<dbReference type="GO" id="GO:0005524">
    <property type="term" value="F:ATP binding"/>
    <property type="evidence" value="ECO:0007669"/>
    <property type="project" value="UniProtKB-UniRule"/>
</dbReference>
<comment type="catalytic activity">
    <reaction evidence="7">
        <text>ATP + H2O = ADP + phosphate + H(+)</text>
        <dbReference type="Rhea" id="RHEA:13065"/>
        <dbReference type="ChEBI" id="CHEBI:15377"/>
        <dbReference type="ChEBI" id="CHEBI:15378"/>
        <dbReference type="ChEBI" id="CHEBI:30616"/>
        <dbReference type="ChEBI" id="CHEBI:43474"/>
        <dbReference type="ChEBI" id="CHEBI:456216"/>
        <dbReference type="EC" id="3.6.4.6"/>
    </reaction>
</comment>
<evidence type="ECO:0000256" key="8">
    <source>
        <dbReference type="SAM" id="Phobius"/>
    </source>
</evidence>
<evidence type="ECO:0000259" key="9">
    <source>
        <dbReference type="Pfam" id="PF00004"/>
    </source>
</evidence>
<gene>
    <name evidence="11" type="ORF">MONBRDRAFT_22669</name>
</gene>
<keyword evidence="3 6" id="KW-0547">Nucleotide-binding</keyword>
<dbReference type="GO" id="GO:0035494">
    <property type="term" value="P:SNARE complex disassembly"/>
    <property type="evidence" value="ECO:0007669"/>
    <property type="project" value="InterPro"/>
</dbReference>
<dbReference type="KEGG" id="mbr:MONBRDRAFT_22669"/>
<comment type="cofactor">
    <cofactor evidence="7">
        <name>Mg(2+)</name>
        <dbReference type="ChEBI" id="CHEBI:18420"/>
    </cofactor>
    <text evidence="7">Binds 1 Mg(2+) ion per subunit.</text>
</comment>
<keyword evidence="5 7" id="KW-0653">Protein transport</keyword>
<comment type="function">
    <text evidence="7">Required for vesicle-mediated transport. Catalyzes the fusion of transport vesicles within the Golgi cisternae. Is also required for transport from the endoplasmic reticulum to the Golgi stack. Seems to function as a fusion protein required for the delivery of cargo proteins to all compartments of the Golgi stack independent of vesicle origin.</text>
</comment>
<evidence type="ECO:0000313" key="11">
    <source>
        <dbReference type="EMBL" id="EDQ91965.1"/>
    </source>
</evidence>
<proteinExistence type="inferred from homology"/>
<dbReference type="EMBL" id="CH991544">
    <property type="protein sequence ID" value="EDQ91965.1"/>
    <property type="molecule type" value="Genomic_DNA"/>
</dbReference>
<keyword evidence="8" id="KW-0812">Transmembrane</keyword>
<dbReference type="Pfam" id="PF00004">
    <property type="entry name" value="AAA"/>
    <property type="match status" value="1"/>
</dbReference>
<keyword evidence="8" id="KW-1133">Transmembrane helix</keyword>
<protein>
    <recommendedName>
        <fullName evidence="7">Vesicle-fusing ATPase</fullName>
        <ecNumber evidence="7">3.6.4.6</ecNumber>
    </recommendedName>
</protein>
<sequence length="517" mass="56527">MVTLMMSGGARRLAPWATWHWQNPIGEVSIELHKPTQMRGRASSLIDLPFRTIAKLLGSDQVTLINTPSIMQKYLGESEKALRQYFAPAEEAVARLGEASPTYVLIFDEIDAIFRERGSGDGSSASLAYDSVVNSLLTLMDGLKEQNNIIVIGMTNQRGLIDKALLRPGRFEVQVEIALPDVTALAFRTGRFSGAEIAGLVRNAASLAIARAEEAGAPLLDHGKLNRVYQQVQQTDFLKSIDASEPAFTTPTHTIARDYLPMGWMRTRKANEQVLHTLQEHIATSTSPEASTSDALRILITGAGGVSLRMHLLGLLFCQGLKFYVFLWHLRLCLDITTGVGKTALAVVTGAELVGLTDLGKVNRIRRAFTSAHAARTAVVLLDDLDTIVEYLHIANQAVFSHALASSLQALLASKPPPSCKLVVLATRTAMPSHSGLLPSTAFDLKNLLRVQSQAATAGWQSERTVLPPWSGGRRYMSNSWQLKVWTWATMKLVLALVVVAGQLAWVYATMIRPRVK</sequence>
<dbReference type="InterPro" id="IPR039812">
    <property type="entry name" value="Vesicle-fus_ATPase"/>
</dbReference>
<dbReference type="STRING" id="81824.A9URQ0"/>
<dbReference type="Proteomes" id="UP000001357">
    <property type="component" value="Unassembled WGS sequence"/>
</dbReference>